<comment type="cofactor">
    <cofactor evidence="1">
        <name>Mn(2+)</name>
        <dbReference type="ChEBI" id="CHEBI:29035"/>
    </cofactor>
</comment>
<dbReference type="SUPFAM" id="SSF53659">
    <property type="entry name" value="Isocitrate/Isopropylmalate dehydrogenase-like"/>
    <property type="match status" value="1"/>
</dbReference>
<keyword evidence="5" id="KW-0560">Oxidoreductase</keyword>
<evidence type="ECO:0000256" key="1">
    <source>
        <dbReference type="ARBA" id="ARBA00001936"/>
    </source>
</evidence>
<evidence type="ECO:0000313" key="10">
    <source>
        <dbReference type="Proteomes" id="UP000522262"/>
    </source>
</evidence>
<evidence type="ECO:0000256" key="2">
    <source>
        <dbReference type="ARBA" id="ARBA00001946"/>
    </source>
</evidence>
<dbReference type="AlphaFoldDB" id="A0A8H5N6P0"/>
<feature type="domain" description="Isopropylmalate dehydrogenase-like" evidence="8">
    <location>
        <begin position="8"/>
        <end position="244"/>
    </location>
</feature>
<sequence length="244" mass="26673">MMTLRRHKIATIPGDGIGVDVMEATIQLLQALEDVHKTFTLDIETLDWSSKNYLNSGTYIPESAWRKLKACDAILFGAVGSPVLKDVPDDISLWKLVLPLRKRLNHGGEYAGQGGVSHEDTPDTIANEVAVFTRTAIERTMHFAFEVADSRPRKNYPQVKTDKMLVDAMTVRMVLKPQSLDTVVATNLHGDILSDLVAALADSIGIAPSSNLDPTRKFPSMFEPIYGSAPDIIGIGIANPLATF</sequence>
<dbReference type="GO" id="GO:0046872">
    <property type="term" value="F:metal ion binding"/>
    <property type="evidence" value="ECO:0007669"/>
    <property type="project" value="UniProtKB-KW"/>
</dbReference>
<comment type="caution">
    <text evidence="9">The sequence shown here is derived from an EMBL/GenBank/DDBJ whole genome shotgun (WGS) entry which is preliminary data.</text>
</comment>
<dbReference type="SMART" id="SM01329">
    <property type="entry name" value="Iso_dh"/>
    <property type="match status" value="1"/>
</dbReference>
<protein>
    <submittedName>
        <fullName evidence="9">Tartrate dehydrogenase</fullName>
    </submittedName>
</protein>
<dbReference type="PANTHER" id="PTHR43275">
    <property type="entry name" value="D-MALATE DEHYDROGENASE [DECARBOXYLATING]"/>
    <property type="match status" value="1"/>
</dbReference>
<evidence type="ECO:0000256" key="7">
    <source>
        <dbReference type="ARBA" id="ARBA00023211"/>
    </source>
</evidence>
<keyword evidence="4" id="KW-0479">Metal-binding</keyword>
<name>A0A8H5N6P0_9HYPO</name>
<evidence type="ECO:0000256" key="4">
    <source>
        <dbReference type="ARBA" id="ARBA00022723"/>
    </source>
</evidence>
<keyword evidence="10" id="KW-1185">Reference proteome</keyword>
<dbReference type="InterPro" id="IPR024084">
    <property type="entry name" value="IsoPropMal-DH-like_dom"/>
</dbReference>
<evidence type="ECO:0000313" key="9">
    <source>
        <dbReference type="EMBL" id="KAF5553675.1"/>
    </source>
</evidence>
<dbReference type="PANTHER" id="PTHR43275:SF1">
    <property type="entry name" value="D-MALATE DEHYDROGENASE [DECARBOXYLATING]"/>
    <property type="match status" value="1"/>
</dbReference>
<keyword evidence="6" id="KW-0520">NAD</keyword>
<organism evidence="9 10">
    <name type="scientific">Fusarium mexicanum</name>
    <dbReference type="NCBI Taxonomy" id="751941"/>
    <lineage>
        <taxon>Eukaryota</taxon>
        <taxon>Fungi</taxon>
        <taxon>Dikarya</taxon>
        <taxon>Ascomycota</taxon>
        <taxon>Pezizomycotina</taxon>
        <taxon>Sordariomycetes</taxon>
        <taxon>Hypocreomycetidae</taxon>
        <taxon>Hypocreales</taxon>
        <taxon>Nectriaceae</taxon>
        <taxon>Fusarium</taxon>
        <taxon>Fusarium fujikuroi species complex</taxon>
    </lineage>
</organism>
<dbReference type="InterPro" id="IPR050501">
    <property type="entry name" value="ICDH/IPMDH"/>
</dbReference>
<evidence type="ECO:0000259" key="8">
    <source>
        <dbReference type="SMART" id="SM01329"/>
    </source>
</evidence>
<dbReference type="EMBL" id="JAAOAM010000051">
    <property type="protein sequence ID" value="KAF5553675.1"/>
    <property type="molecule type" value="Genomic_DNA"/>
</dbReference>
<reference evidence="9 10" key="1">
    <citation type="submission" date="2020-05" db="EMBL/GenBank/DDBJ databases">
        <title>Identification and distribution of gene clusters putatively required for synthesis of sphingolipid metabolism inhibitors in phylogenetically diverse species of the filamentous fungus Fusarium.</title>
        <authorList>
            <person name="Kim H.-S."/>
            <person name="Busman M."/>
            <person name="Brown D.W."/>
            <person name="Divon H."/>
            <person name="Uhlig S."/>
            <person name="Proctor R.H."/>
        </authorList>
    </citation>
    <scope>NUCLEOTIDE SEQUENCE [LARGE SCALE GENOMIC DNA]</scope>
    <source>
        <strain evidence="9 10">NRRL 53147</strain>
    </source>
</reference>
<dbReference type="GO" id="GO:0016491">
    <property type="term" value="F:oxidoreductase activity"/>
    <property type="evidence" value="ECO:0007669"/>
    <property type="project" value="UniProtKB-KW"/>
</dbReference>
<evidence type="ECO:0000256" key="6">
    <source>
        <dbReference type="ARBA" id="ARBA00023027"/>
    </source>
</evidence>
<evidence type="ECO:0000256" key="3">
    <source>
        <dbReference type="ARBA" id="ARBA00007769"/>
    </source>
</evidence>
<gene>
    <name evidence="9" type="ORF">FMEXI_2324</name>
</gene>
<comment type="similarity">
    <text evidence="3">Belongs to the isocitrate and isopropylmalate dehydrogenases family.</text>
</comment>
<dbReference type="Proteomes" id="UP000522262">
    <property type="component" value="Unassembled WGS sequence"/>
</dbReference>
<evidence type="ECO:0000256" key="5">
    <source>
        <dbReference type="ARBA" id="ARBA00023002"/>
    </source>
</evidence>
<proteinExistence type="inferred from homology"/>
<dbReference type="Gene3D" id="3.40.718.10">
    <property type="entry name" value="Isopropylmalate Dehydrogenase"/>
    <property type="match status" value="3"/>
</dbReference>
<accession>A0A8H5N6P0</accession>
<dbReference type="Pfam" id="PF00180">
    <property type="entry name" value="Iso_dh"/>
    <property type="match status" value="2"/>
</dbReference>
<comment type="cofactor">
    <cofactor evidence="2">
        <name>Mg(2+)</name>
        <dbReference type="ChEBI" id="CHEBI:18420"/>
    </cofactor>
</comment>
<keyword evidence="7" id="KW-0464">Manganese</keyword>